<dbReference type="KEGG" id="aalt:CC77DRAFT_1094132"/>
<dbReference type="Proteomes" id="UP000077248">
    <property type="component" value="Unassembled WGS sequence"/>
</dbReference>
<dbReference type="InterPro" id="IPR038883">
    <property type="entry name" value="AN11006-like"/>
</dbReference>
<accession>A0A177DS65</accession>
<proteinExistence type="predicted"/>
<dbReference type="PANTHER" id="PTHR42085">
    <property type="entry name" value="F-BOX DOMAIN-CONTAINING PROTEIN"/>
    <property type="match status" value="1"/>
</dbReference>
<dbReference type="EMBL" id="KV441476">
    <property type="protein sequence ID" value="OAG21842.1"/>
    <property type="molecule type" value="Genomic_DNA"/>
</dbReference>
<dbReference type="GeneID" id="29115312"/>
<evidence type="ECO:0000256" key="1">
    <source>
        <dbReference type="SAM" id="MobiDB-lite"/>
    </source>
</evidence>
<organism evidence="2 3">
    <name type="scientific">Alternaria alternata</name>
    <name type="common">Alternaria rot fungus</name>
    <name type="synonym">Torula alternata</name>
    <dbReference type="NCBI Taxonomy" id="5599"/>
    <lineage>
        <taxon>Eukaryota</taxon>
        <taxon>Fungi</taxon>
        <taxon>Dikarya</taxon>
        <taxon>Ascomycota</taxon>
        <taxon>Pezizomycotina</taxon>
        <taxon>Dothideomycetes</taxon>
        <taxon>Pleosporomycetidae</taxon>
        <taxon>Pleosporales</taxon>
        <taxon>Pleosporineae</taxon>
        <taxon>Pleosporaceae</taxon>
        <taxon>Alternaria</taxon>
        <taxon>Alternaria sect. Alternaria</taxon>
        <taxon>Alternaria alternata complex</taxon>
    </lineage>
</organism>
<feature type="compositionally biased region" description="Low complexity" evidence="1">
    <location>
        <begin position="7"/>
        <end position="16"/>
    </location>
</feature>
<gene>
    <name evidence="2" type="ORF">CC77DRAFT_1094132</name>
</gene>
<name>A0A177DS65_ALTAL</name>
<dbReference type="PANTHER" id="PTHR42085:SF1">
    <property type="entry name" value="F-BOX DOMAIN-CONTAINING PROTEIN"/>
    <property type="match status" value="1"/>
</dbReference>
<dbReference type="VEuPathDB" id="FungiDB:CC77DRAFT_1094132"/>
<keyword evidence="3" id="KW-1185">Reference proteome</keyword>
<dbReference type="RefSeq" id="XP_018387263.1">
    <property type="nucleotide sequence ID" value="XM_018529718.1"/>
</dbReference>
<evidence type="ECO:0000313" key="2">
    <source>
        <dbReference type="EMBL" id="OAG21842.1"/>
    </source>
</evidence>
<dbReference type="AlphaFoldDB" id="A0A177DS65"/>
<sequence>MPTRKQAAPPSSSSSSAEEKETCPIVTPQSSPQKLLLHESARLNKSTEINAVRSPLLRLPAEIKAMIYTYVFDEFVLINKYPWFLNYHVSLRPRQFSDYDRYPSSAYCEHNFLSLLHVSRQIHQETALLPYKLATFYFDTLPPEELEDDEDNMFSAIRVFLEKRTRKQVEALAKLEINIFDDDVSGIGELESGTGMYWVTELHCEISPA</sequence>
<protein>
    <submittedName>
        <fullName evidence="2">Uncharacterized protein</fullName>
    </submittedName>
</protein>
<feature type="region of interest" description="Disordered" evidence="1">
    <location>
        <begin position="1"/>
        <end position="26"/>
    </location>
</feature>
<reference evidence="2 3" key="1">
    <citation type="submission" date="2016-05" db="EMBL/GenBank/DDBJ databases">
        <title>Comparative analysis of secretome profiles of manganese(II)-oxidizing ascomycete fungi.</title>
        <authorList>
            <consortium name="DOE Joint Genome Institute"/>
            <person name="Zeiner C.A."/>
            <person name="Purvine S.O."/>
            <person name="Zink E.M."/>
            <person name="Wu S."/>
            <person name="Pasa-Tolic L."/>
            <person name="Chaput D.L."/>
            <person name="Haridas S."/>
            <person name="Grigoriev I.V."/>
            <person name="Santelli C.M."/>
            <person name="Hansel C.M."/>
        </authorList>
    </citation>
    <scope>NUCLEOTIDE SEQUENCE [LARGE SCALE GENOMIC DNA]</scope>
    <source>
        <strain evidence="2 3">SRC1lrK2f</strain>
    </source>
</reference>
<evidence type="ECO:0000313" key="3">
    <source>
        <dbReference type="Proteomes" id="UP000077248"/>
    </source>
</evidence>